<comment type="subcellular location">
    <subcellularLocation>
        <location evidence="1">Cell inner membrane</location>
        <topology evidence="1">Multi-pass membrane protein</topology>
    </subcellularLocation>
</comment>
<dbReference type="EMBL" id="JAUOZS010000001">
    <property type="protein sequence ID" value="MDT8900531.1"/>
    <property type="molecule type" value="Genomic_DNA"/>
</dbReference>
<name>A0ABU3NXI2_9FIRM</name>
<reference evidence="11 12" key="1">
    <citation type="submission" date="2023-07" db="EMBL/GenBank/DDBJ databases">
        <title>The novel representative of Negativicutes class, Anaeroselena agilis gen. nov. sp. nov.</title>
        <authorList>
            <person name="Prokofeva M.I."/>
            <person name="Elcheninov A.G."/>
            <person name="Klyukina A."/>
            <person name="Kublanov I.V."/>
            <person name="Frolov E.N."/>
            <person name="Podosokorskaya O.A."/>
        </authorList>
    </citation>
    <scope>NUCLEOTIDE SEQUENCE [LARGE SCALE GENOMIC DNA]</scope>
    <source>
        <strain evidence="11 12">4137-cl</strain>
    </source>
</reference>
<evidence type="ECO:0000259" key="10">
    <source>
        <dbReference type="Pfam" id="PF04290"/>
    </source>
</evidence>
<keyword evidence="7 9" id="KW-0472">Membrane</keyword>
<dbReference type="Proteomes" id="UP001254848">
    <property type="component" value="Unassembled WGS sequence"/>
</dbReference>
<organism evidence="11 12">
    <name type="scientific">Anaeroselena agilis</name>
    <dbReference type="NCBI Taxonomy" id="3063788"/>
    <lineage>
        <taxon>Bacteria</taxon>
        <taxon>Bacillati</taxon>
        <taxon>Bacillota</taxon>
        <taxon>Negativicutes</taxon>
        <taxon>Acetonemataceae</taxon>
        <taxon>Anaeroselena</taxon>
    </lineage>
</organism>
<comment type="caution">
    <text evidence="11">The sequence shown here is derived from an EMBL/GenBank/DDBJ whole genome shotgun (WGS) entry which is preliminary data.</text>
</comment>
<keyword evidence="5 9" id="KW-0812">Transmembrane</keyword>
<evidence type="ECO:0000313" key="12">
    <source>
        <dbReference type="Proteomes" id="UP001254848"/>
    </source>
</evidence>
<keyword evidence="12" id="KW-1185">Reference proteome</keyword>
<keyword evidence="3" id="KW-1003">Cell membrane</keyword>
<evidence type="ECO:0000256" key="6">
    <source>
        <dbReference type="ARBA" id="ARBA00022989"/>
    </source>
</evidence>
<feature type="transmembrane region" description="Helical" evidence="9">
    <location>
        <begin position="12"/>
        <end position="36"/>
    </location>
</feature>
<dbReference type="RefSeq" id="WP_413779069.1">
    <property type="nucleotide sequence ID" value="NZ_JAUOZS010000001.1"/>
</dbReference>
<evidence type="ECO:0000256" key="7">
    <source>
        <dbReference type="ARBA" id="ARBA00023136"/>
    </source>
</evidence>
<evidence type="ECO:0000256" key="9">
    <source>
        <dbReference type="SAM" id="Phobius"/>
    </source>
</evidence>
<dbReference type="PANTHER" id="PTHR35011:SF2">
    <property type="entry name" value="2,3-DIKETO-L-GULONATE TRAP TRANSPORTER SMALL PERMEASE PROTEIN YIAM"/>
    <property type="match status" value="1"/>
</dbReference>
<dbReference type="InterPro" id="IPR007387">
    <property type="entry name" value="TRAP_DctQ"/>
</dbReference>
<gene>
    <name evidence="11" type="ORF">Q4T40_04670</name>
</gene>
<evidence type="ECO:0000256" key="8">
    <source>
        <dbReference type="ARBA" id="ARBA00038436"/>
    </source>
</evidence>
<feature type="transmembrane region" description="Helical" evidence="9">
    <location>
        <begin position="127"/>
        <end position="149"/>
    </location>
</feature>
<dbReference type="Pfam" id="PF04290">
    <property type="entry name" value="DctQ"/>
    <property type="match status" value="1"/>
</dbReference>
<protein>
    <submittedName>
        <fullName evidence="11">TRAP transporter small permease</fullName>
    </submittedName>
</protein>
<evidence type="ECO:0000256" key="2">
    <source>
        <dbReference type="ARBA" id="ARBA00022448"/>
    </source>
</evidence>
<sequence>MQAFMDKVAKAEYILLAVMIALMAIINFLQVVFRYLLHGSLPWSEETLRFLFIWATFIGASIGVRKGAHLGLTFVIGFLPPKLKTAVAFITYGLCLVFAGIIAYLGFQVVVMQIEFNVRSSAMGIPMWWPSLAIPVSFILMILHIVNLARGHQDKEQVRIEN</sequence>
<feature type="domain" description="Tripartite ATP-independent periplasmic transporters DctQ component" evidence="10">
    <location>
        <begin position="23"/>
        <end position="147"/>
    </location>
</feature>
<evidence type="ECO:0000256" key="3">
    <source>
        <dbReference type="ARBA" id="ARBA00022475"/>
    </source>
</evidence>
<proteinExistence type="inferred from homology"/>
<evidence type="ECO:0000256" key="1">
    <source>
        <dbReference type="ARBA" id="ARBA00004429"/>
    </source>
</evidence>
<evidence type="ECO:0000256" key="4">
    <source>
        <dbReference type="ARBA" id="ARBA00022519"/>
    </source>
</evidence>
<dbReference type="PANTHER" id="PTHR35011">
    <property type="entry name" value="2,3-DIKETO-L-GULONATE TRAP TRANSPORTER SMALL PERMEASE PROTEIN YIAM"/>
    <property type="match status" value="1"/>
</dbReference>
<keyword evidence="4" id="KW-0997">Cell inner membrane</keyword>
<keyword evidence="6 9" id="KW-1133">Transmembrane helix</keyword>
<keyword evidence="2" id="KW-0813">Transport</keyword>
<feature type="transmembrane region" description="Helical" evidence="9">
    <location>
        <begin position="48"/>
        <end position="65"/>
    </location>
</feature>
<evidence type="ECO:0000256" key="5">
    <source>
        <dbReference type="ARBA" id="ARBA00022692"/>
    </source>
</evidence>
<comment type="similarity">
    <text evidence="8">Belongs to the TRAP transporter small permease family.</text>
</comment>
<feature type="transmembrane region" description="Helical" evidence="9">
    <location>
        <begin position="86"/>
        <end position="107"/>
    </location>
</feature>
<accession>A0ABU3NXI2</accession>
<evidence type="ECO:0000313" key="11">
    <source>
        <dbReference type="EMBL" id="MDT8900531.1"/>
    </source>
</evidence>
<dbReference type="InterPro" id="IPR055348">
    <property type="entry name" value="DctQ"/>
</dbReference>